<comment type="similarity">
    <text evidence="3 8 10">Belongs to the elongation factor P family.</text>
</comment>
<keyword evidence="6 8" id="KW-0648">Protein biosynthesis</keyword>
<dbReference type="PROSITE" id="PS01275">
    <property type="entry name" value="EFP"/>
    <property type="match status" value="1"/>
</dbReference>
<dbReference type="HOGENOM" id="CLU_074944_3_0_9"/>
<dbReference type="FunFam" id="2.40.50.140:FF:000009">
    <property type="entry name" value="Elongation factor P"/>
    <property type="match status" value="1"/>
</dbReference>
<dbReference type="SMART" id="SM01185">
    <property type="entry name" value="EFP"/>
    <property type="match status" value="1"/>
</dbReference>
<name>A0A0F4L0V5_9LACO</name>
<dbReference type="GO" id="GO:0003746">
    <property type="term" value="F:translation elongation factor activity"/>
    <property type="evidence" value="ECO:0007669"/>
    <property type="project" value="UniProtKB-UniRule"/>
</dbReference>
<dbReference type="STRING" id="1218508.JG29_02640"/>
<feature type="domain" description="Elongation factor P C-terminal" evidence="11">
    <location>
        <begin position="129"/>
        <end position="184"/>
    </location>
</feature>
<dbReference type="HAMAP" id="MF_00141">
    <property type="entry name" value="EF_P"/>
    <property type="match status" value="1"/>
</dbReference>
<protein>
    <recommendedName>
        <fullName evidence="8 9">Elongation factor P</fullName>
        <shortName evidence="8">EF-P</shortName>
    </recommendedName>
</protein>
<dbReference type="Pfam" id="PF09285">
    <property type="entry name" value="Elong-fact-P_C"/>
    <property type="match status" value="1"/>
</dbReference>
<dbReference type="PATRIC" id="fig|1218508.4.peg.272"/>
<dbReference type="InterPro" id="IPR014722">
    <property type="entry name" value="Rib_uL2_dom2"/>
</dbReference>
<evidence type="ECO:0000313" key="13">
    <source>
        <dbReference type="EMBL" id="KJY51216.1"/>
    </source>
</evidence>
<dbReference type="SUPFAM" id="SSF50104">
    <property type="entry name" value="Translation proteins SH3-like domain"/>
    <property type="match status" value="1"/>
</dbReference>
<evidence type="ECO:0000259" key="12">
    <source>
        <dbReference type="SMART" id="SM01185"/>
    </source>
</evidence>
<dbReference type="InterPro" id="IPR001059">
    <property type="entry name" value="Transl_elong_P/YeiP_cen"/>
</dbReference>
<dbReference type="InterPro" id="IPR020599">
    <property type="entry name" value="Transl_elong_fac_P/YeiP"/>
</dbReference>
<comment type="caution">
    <text evidence="13">The sequence shown here is derived from an EMBL/GenBank/DDBJ whole genome shotgun (WGS) entry which is preliminary data.</text>
</comment>
<dbReference type="Pfam" id="PF08207">
    <property type="entry name" value="EFP_N"/>
    <property type="match status" value="1"/>
</dbReference>
<dbReference type="InterPro" id="IPR013852">
    <property type="entry name" value="Transl_elong_P/YeiP_CS"/>
</dbReference>
<evidence type="ECO:0000256" key="6">
    <source>
        <dbReference type="ARBA" id="ARBA00022917"/>
    </source>
</evidence>
<dbReference type="InterPro" id="IPR008991">
    <property type="entry name" value="Translation_prot_SH3-like_sf"/>
</dbReference>
<evidence type="ECO:0000313" key="14">
    <source>
        <dbReference type="Proteomes" id="UP000033695"/>
    </source>
</evidence>
<keyword evidence="4 8" id="KW-0963">Cytoplasm</keyword>
<evidence type="ECO:0000256" key="2">
    <source>
        <dbReference type="ARBA" id="ARBA00004815"/>
    </source>
</evidence>
<dbReference type="UniPathway" id="UPA00345"/>
<dbReference type="OrthoDB" id="9801844at2"/>
<sequence>MISAVDLRAGMTFIQNNKLIKVMSADHHKPGKGNTVMRLKLKDLRSGAITETTMHPDVKLEPAIIETKAAQYLYSQDQTAVFMDLETYEQYEVPLDLISAETPYLEENMAVKIDFYGEEVVGISLPTSVTLEVTETQPAIKGATVSGSGKPATLNTGLVVTVPDFVNVGDKLEINTQDGSYIKRANK</sequence>
<evidence type="ECO:0000259" key="11">
    <source>
        <dbReference type="SMART" id="SM00841"/>
    </source>
</evidence>
<feature type="domain" description="Translation elongation factor P/YeiP central" evidence="12">
    <location>
        <begin position="67"/>
        <end position="121"/>
    </location>
</feature>
<evidence type="ECO:0000256" key="8">
    <source>
        <dbReference type="HAMAP-Rule" id="MF_00141"/>
    </source>
</evidence>
<dbReference type="RefSeq" id="WP_045922164.1">
    <property type="nucleotide sequence ID" value="NZ_JAAEDZ010000002.1"/>
</dbReference>
<dbReference type="Proteomes" id="UP000033695">
    <property type="component" value="Unassembled WGS sequence"/>
</dbReference>
<dbReference type="Pfam" id="PF01132">
    <property type="entry name" value="EFP"/>
    <property type="match status" value="1"/>
</dbReference>
<dbReference type="PANTHER" id="PTHR30053">
    <property type="entry name" value="ELONGATION FACTOR P"/>
    <property type="match status" value="1"/>
</dbReference>
<evidence type="ECO:0000256" key="5">
    <source>
        <dbReference type="ARBA" id="ARBA00022768"/>
    </source>
</evidence>
<gene>
    <name evidence="8 13" type="primary">efp</name>
    <name evidence="13" type="ORF">JG29_02640</name>
</gene>
<comment type="pathway">
    <text evidence="2 8">Protein biosynthesis; polypeptide chain elongation.</text>
</comment>
<dbReference type="NCBIfam" id="TIGR00038">
    <property type="entry name" value="efp"/>
    <property type="match status" value="1"/>
</dbReference>
<dbReference type="SUPFAM" id="SSF50249">
    <property type="entry name" value="Nucleic acid-binding proteins"/>
    <property type="match status" value="2"/>
</dbReference>
<dbReference type="PANTHER" id="PTHR30053:SF12">
    <property type="entry name" value="ELONGATION FACTOR P (EF-P) FAMILY PROTEIN"/>
    <property type="match status" value="1"/>
</dbReference>
<dbReference type="AlphaFoldDB" id="A0A0F4L0V5"/>
<keyword evidence="14" id="KW-1185">Reference proteome</keyword>
<comment type="subcellular location">
    <subcellularLocation>
        <location evidence="1 8">Cytoplasm</location>
    </subcellularLocation>
</comment>
<evidence type="ECO:0000256" key="1">
    <source>
        <dbReference type="ARBA" id="ARBA00004496"/>
    </source>
</evidence>
<dbReference type="InterPro" id="IPR011768">
    <property type="entry name" value="Transl_elongation_fac_P"/>
</dbReference>
<comment type="function">
    <text evidence="7 8">Involved in peptide bond synthesis. Stimulates efficient translation and peptide-bond synthesis on native or reconstituted 70S ribosomes in vitro. Probably functions indirectly by altering the affinity of the ribosome for aminoacyl-tRNA, thus increasing their reactivity as acceptors for peptidyl transferase.</text>
</comment>
<dbReference type="Gene3D" id="2.40.50.140">
    <property type="entry name" value="Nucleic acid-binding proteins"/>
    <property type="match status" value="2"/>
</dbReference>
<dbReference type="InterPro" id="IPR012340">
    <property type="entry name" value="NA-bd_OB-fold"/>
</dbReference>
<dbReference type="CDD" id="cd04470">
    <property type="entry name" value="S1_EF-P_repeat_1"/>
    <property type="match status" value="1"/>
</dbReference>
<proteinExistence type="inferred from homology"/>
<dbReference type="Gene3D" id="2.30.30.30">
    <property type="match status" value="1"/>
</dbReference>
<dbReference type="GO" id="GO:0043043">
    <property type="term" value="P:peptide biosynthetic process"/>
    <property type="evidence" value="ECO:0007669"/>
    <property type="project" value="InterPro"/>
</dbReference>
<dbReference type="FunFam" id="2.30.30.30:FF:000003">
    <property type="entry name" value="Elongation factor P"/>
    <property type="match status" value="1"/>
</dbReference>
<dbReference type="PIRSF" id="PIRSF005901">
    <property type="entry name" value="EF-P"/>
    <property type="match status" value="1"/>
</dbReference>
<keyword evidence="5 8" id="KW-0251">Elongation factor</keyword>
<dbReference type="NCBIfam" id="NF001810">
    <property type="entry name" value="PRK00529.1"/>
    <property type="match status" value="1"/>
</dbReference>
<organism evidence="13 14">
    <name type="scientific">Bombilactobacillus mellis</name>
    <dbReference type="NCBI Taxonomy" id="1218508"/>
    <lineage>
        <taxon>Bacteria</taxon>
        <taxon>Bacillati</taxon>
        <taxon>Bacillota</taxon>
        <taxon>Bacilli</taxon>
        <taxon>Lactobacillales</taxon>
        <taxon>Lactobacillaceae</taxon>
        <taxon>Bombilactobacillus</taxon>
    </lineage>
</organism>
<dbReference type="SMART" id="SM00841">
    <property type="entry name" value="Elong-fact-P_C"/>
    <property type="match status" value="1"/>
</dbReference>
<dbReference type="GO" id="GO:0005829">
    <property type="term" value="C:cytosol"/>
    <property type="evidence" value="ECO:0007669"/>
    <property type="project" value="UniProtKB-ARBA"/>
</dbReference>
<dbReference type="FunFam" id="2.40.50.140:FF:000004">
    <property type="entry name" value="Elongation factor P"/>
    <property type="match status" value="1"/>
</dbReference>
<dbReference type="EMBL" id="JXBZ01000002">
    <property type="protein sequence ID" value="KJY51216.1"/>
    <property type="molecule type" value="Genomic_DNA"/>
</dbReference>
<dbReference type="InterPro" id="IPR015365">
    <property type="entry name" value="Elong-fact-P_C"/>
</dbReference>
<evidence type="ECO:0000256" key="4">
    <source>
        <dbReference type="ARBA" id="ARBA00022490"/>
    </source>
</evidence>
<dbReference type="InterPro" id="IPR013185">
    <property type="entry name" value="Transl_elong_KOW-like"/>
</dbReference>
<evidence type="ECO:0000256" key="7">
    <source>
        <dbReference type="ARBA" id="ARBA00025469"/>
    </source>
</evidence>
<accession>A0A0F4L0V5</accession>
<evidence type="ECO:0000256" key="10">
    <source>
        <dbReference type="RuleBase" id="RU004389"/>
    </source>
</evidence>
<evidence type="ECO:0000256" key="3">
    <source>
        <dbReference type="ARBA" id="ARBA00009479"/>
    </source>
</evidence>
<reference evidence="13 14" key="1">
    <citation type="submission" date="2014-12" db="EMBL/GenBank/DDBJ databases">
        <title>Comparative genomics of the lactic acid bacteria isolated from the honey bee gut.</title>
        <authorList>
            <person name="Ellegaard K.M."/>
            <person name="Tamarit D."/>
            <person name="Javelind E."/>
            <person name="Olofsson T."/>
            <person name="Andersson S.G."/>
            <person name="Vasquez A."/>
        </authorList>
    </citation>
    <scope>NUCLEOTIDE SEQUENCE [LARGE SCALE GENOMIC DNA]</scope>
    <source>
        <strain evidence="13 14">Hon2</strain>
    </source>
</reference>
<evidence type="ECO:0000256" key="9">
    <source>
        <dbReference type="NCBIfam" id="TIGR00038"/>
    </source>
</evidence>